<feature type="compositionally biased region" description="Polar residues" evidence="1">
    <location>
        <begin position="149"/>
        <end position="167"/>
    </location>
</feature>
<evidence type="ECO:0000313" key="2">
    <source>
        <dbReference type="Proteomes" id="UP000887565"/>
    </source>
</evidence>
<sequence>MKFSNNELHFGYNYISRLSTSSFPDLSKTLDAEDRIFKEFLLNSESHNTITKFFSKVARYDNPLPKNSVLDSSTPANLAPIISAPANTASDFNYKTKESNSFQPEKMENWQYINETAFYNIKIHKFAPEAAVQNNPKESLYLPKKNSGYGRTNTTRNHTSGQPLAGI</sequence>
<accession>A0A915JXA8</accession>
<evidence type="ECO:0000313" key="3">
    <source>
        <dbReference type="WBParaSite" id="nRc.2.0.1.t30723-RA"/>
    </source>
</evidence>
<dbReference type="WBParaSite" id="nRc.2.0.1.t30723-RA">
    <property type="protein sequence ID" value="nRc.2.0.1.t30723-RA"/>
    <property type="gene ID" value="nRc.2.0.1.g30723"/>
</dbReference>
<keyword evidence="2" id="KW-1185">Reference proteome</keyword>
<proteinExistence type="predicted"/>
<name>A0A915JXA8_ROMCU</name>
<evidence type="ECO:0000256" key="1">
    <source>
        <dbReference type="SAM" id="MobiDB-lite"/>
    </source>
</evidence>
<protein>
    <submittedName>
        <fullName evidence="3">Uncharacterized protein</fullName>
    </submittedName>
</protein>
<feature type="region of interest" description="Disordered" evidence="1">
    <location>
        <begin position="139"/>
        <end position="167"/>
    </location>
</feature>
<organism evidence="2 3">
    <name type="scientific">Romanomermis culicivorax</name>
    <name type="common">Nematode worm</name>
    <dbReference type="NCBI Taxonomy" id="13658"/>
    <lineage>
        <taxon>Eukaryota</taxon>
        <taxon>Metazoa</taxon>
        <taxon>Ecdysozoa</taxon>
        <taxon>Nematoda</taxon>
        <taxon>Enoplea</taxon>
        <taxon>Dorylaimia</taxon>
        <taxon>Mermithida</taxon>
        <taxon>Mermithoidea</taxon>
        <taxon>Mermithidae</taxon>
        <taxon>Romanomermis</taxon>
    </lineage>
</organism>
<dbReference type="AlphaFoldDB" id="A0A915JXA8"/>
<reference evidence="3" key="1">
    <citation type="submission" date="2022-11" db="UniProtKB">
        <authorList>
            <consortium name="WormBaseParasite"/>
        </authorList>
    </citation>
    <scope>IDENTIFICATION</scope>
</reference>
<dbReference type="Proteomes" id="UP000887565">
    <property type="component" value="Unplaced"/>
</dbReference>